<dbReference type="InterPro" id="IPR003961">
    <property type="entry name" value="FN3_dom"/>
</dbReference>
<feature type="domain" description="Fibronectin type-III" evidence="5">
    <location>
        <begin position="135"/>
        <end position="227"/>
    </location>
</feature>
<reference evidence="6" key="1">
    <citation type="submission" date="2023-03" db="EMBL/GenBank/DDBJ databases">
        <authorList>
            <person name="Steffen K."/>
            <person name="Cardenas P."/>
        </authorList>
    </citation>
    <scope>NUCLEOTIDE SEQUENCE</scope>
</reference>
<evidence type="ECO:0000313" key="6">
    <source>
        <dbReference type="EMBL" id="CAI8039684.1"/>
    </source>
</evidence>
<dbReference type="SMART" id="SM00181">
    <property type="entry name" value="EGF"/>
    <property type="match status" value="3"/>
</dbReference>
<protein>
    <submittedName>
        <fullName evidence="6">Receptor-type tyrosine-protein phosphatase F</fullName>
    </submittedName>
</protein>
<keyword evidence="3" id="KW-0245">EGF-like domain</keyword>
<accession>A0AA35X0J0</accession>
<name>A0AA35X0J0_GEOBA</name>
<feature type="domain" description="Fibronectin type-III" evidence="5">
    <location>
        <begin position="425"/>
        <end position="517"/>
    </location>
</feature>
<dbReference type="FunFam" id="2.60.40.10:FF:000028">
    <property type="entry name" value="Neuronal cell adhesion molecule"/>
    <property type="match status" value="1"/>
</dbReference>
<dbReference type="SMART" id="SM00060">
    <property type="entry name" value="FN3"/>
    <property type="match status" value="5"/>
</dbReference>
<evidence type="ECO:0000313" key="7">
    <source>
        <dbReference type="Proteomes" id="UP001174909"/>
    </source>
</evidence>
<evidence type="ECO:0000256" key="1">
    <source>
        <dbReference type="ARBA" id="ARBA00022737"/>
    </source>
</evidence>
<dbReference type="Proteomes" id="UP001174909">
    <property type="component" value="Unassembled WGS sequence"/>
</dbReference>
<dbReference type="PROSITE" id="PS01186">
    <property type="entry name" value="EGF_2"/>
    <property type="match status" value="2"/>
</dbReference>
<feature type="domain" description="Fibronectin type-III" evidence="5">
    <location>
        <begin position="232"/>
        <end position="323"/>
    </location>
</feature>
<evidence type="ECO:0000256" key="3">
    <source>
        <dbReference type="PROSITE-ProRule" id="PRU00076"/>
    </source>
</evidence>
<feature type="disulfide bond" evidence="3">
    <location>
        <begin position="104"/>
        <end position="114"/>
    </location>
</feature>
<dbReference type="InterPro" id="IPR013111">
    <property type="entry name" value="EGF_extracell"/>
</dbReference>
<feature type="domain" description="Fibronectin type-III" evidence="5">
    <location>
        <begin position="518"/>
        <end position="616"/>
    </location>
</feature>
<dbReference type="Pfam" id="PF07974">
    <property type="entry name" value="EGF_2"/>
    <property type="match status" value="1"/>
</dbReference>
<dbReference type="PROSITE" id="PS00022">
    <property type="entry name" value="EGF_1"/>
    <property type="match status" value="2"/>
</dbReference>
<dbReference type="Gene3D" id="2.10.25.10">
    <property type="entry name" value="Laminin"/>
    <property type="match status" value="3"/>
</dbReference>
<organism evidence="6 7">
    <name type="scientific">Geodia barretti</name>
    <name type="common">Barrett's horny sponge</name>
    <dbReference type="NCBI Taxonomy" id="519541"/>
    <lineage>
        <taxon>Eukaryota</taxon>
        <taxon>Metazoa</taxon>
        <taxon>Porifera</taxon>
        <taxon>Demospongiae</taxon>
        <taxon>Heteroscleromorpha</taxon>
        <taxon>Tetractinellida</taxon>
        <taxon>Astrophorina</taxon>
        <taxon>Geodiidae</taxon>
        <taxon>Geodia</taxon>
    </lineage>
</organism>
<gene>
    <name evidence="6" type="ORF">GBAR_LOCUS22116</name>
</gene>
<dbReference type="InterPro" id="IPR000742">
    <property type="entry name" value="EGF"/>
</dbReference>
<dbReference type="Pfam" id="PF00041">
    <property type="entry name" value="fn3"/>
    <property type="match status" value="5"/>
</dbReference>
<dbReference type="InterPro" id="IPR013783">
    <property type="entry name" value="Ig-like_fold"/>
</dbReference>
<dbReference type="AlphaFoldDB" id="A0AA35X0J0"/>
<comment type="caution">
    <text evidence="6">The sequence shown here is derived from an EMBL/GenBank/DDBJ whole genome shotgun (WGS) entry which is preliminary data.</text>
</comment>
<evidence type="ECO:0000259" key="4">
    <source>
        <dbReference type="PROSITE" id="PS50026"/>
    </source>
</evidence>
<dbReference type="EMBL" id="CASHTH010003054">
    <property type="protein sequence ID" value="CAI8039684.1"/>
    <property type="molecule type" value="Genomic_DNA"/>
</dbReference>
<dbReference type="InterPro" id="IPR050713">
    <property type="entry name" value="RTP_Phos/Ushers"/>
</dbReference>
<dbReference type="PANTHER" id="PTHR46957">
    <property type="entry name" value="CYTOKINE RECEPTOR"/>
    <property type="match status" value="1"/>
</dbReference>
<feature type="disulfide bond" evidence="3">
    <location>
        <begin position="72"/>
        <end position="82"/>
    </location>
</feature>
<dbReference type="SUPFAM" id="SSF49265">
    <property type="entry name" value="Fibronectin type III"/>
    <property type="match status" value="3"/>
</dbReference>
<keyword evidence="6" id="KW-0675">Receptor</keyword>
<evidence type="ECO:0000259" key="5">
    <source>
        <dbReference type="PROSITE" id="PS50853"/>
    </source>
</evidence>
<sequence length="622" mass="67562">MLCPFIGQCRSRARVVYRQTAVYNTVCCSDYTGSRCEAVCSPSCRNGGTCSSPNSCSCQSGWTGSICTLPVCPSGCANGGTCTRPRVCSCQSGWTGATCSQPVCTPSCENGGTCTSPNTCTCQNGWSGESCTNAVPHAVQAFPNSSYNITILWSPPPEIDRNDVIIYYEIQLTETETGTEFQWTAPELTTTRDSLHPHFHYEIRVAAHTSVGTGPFSAVETVQTLPAAPTAAPTQLRVSNFDSSTISLVWEPPPFTDRNGDIVRYHLRVTEQETQTMFEYSSTSQRYTLTSLHPYYNYVISIAAETVGVGPFTSGLLQQTIESVPSSAPGNFSMAVVNSTSILLSWSELPLPERNGVVQGYTIGLTNVRNGRDTDYSAVSGPYSIVNLHPDFTYRAKVAAVTVVGAGPFSSQIEVRLPEAAPSGPPVHFSVDELSPRSVTLKWGYPLEEDRNGVISGFRVRFIESISNNFTDLEVENATITIEEVKPFTLYYAEVAAFTMVGIGPYTARIRVLTPEDVPSPVSMTMLEAIQGSPTQLTVQWRPPEEPNGELLAYSVYCRESTQQPLCDCDSSISVNSTSCPCGDLEQDTSYYLQAVFPVGVPHVKVIVGFLAIHQLYLLHDG</sequence>
<dbReference type="PANTHER" id="PTHR46957:SF3">
    <property type="entry name" value="CYTOKINE RECEPTOR"/>
    <property type="match status" value="1"/>
</dbReference>
<proteinExistence type="predicted"/>
<keyword evidence="1" id="KW-0677">Repeat</keyword>
<dbReference type="CDD" id="cd00063">
    <property type="entry name" value="FN3"/>
    <property type="match status" value="5"/>
</dbReference>
<dbReference type="PROSITE" id="PS50026">
    <property type="entry name" value="EGF_3"/>
    <property type="match status" value="2"/>
</dbReference>
<evidence type="ECO:0000256" key="2">
    <source>
        <dbReference type="ARBA" id="ARBA00023157"/>
    </source>
</evidence>
<comment type="caution">
    <text evidence="3">Lacks conserved residue(s) required for the propagation of feature annotation.</text>
</comment>
<keyword evidence="7" id="KW-1185">Reference proteome</keyword>
<keyword evidence="2 3" id="KW-1015">Disulfide bond</keyword>
<dbReference type="GO" id="GO:0016020">
    <property type="term" value="C:membrane"/>
    <property type="evidence" value="ECO:0007669"/>
    <property type="project" value="UniProtKB-SubCell"/>
</dbReference>
<dbReference type="Gene3D" id="2.60.40.10">
    <property type="entry name" value="Immunoglobulins"/>
    <property type="match status" value="5"/>
</dbReference>
<feature type="domain" description="EGF-like" evidence="4">
    <location>
        <begin position="68"/>
        <end position="100"/>
    </location>
</feature>
<feature type="domain" description="Fibronectin type-III" evidence="5">
    <location>
        <begin position="328"/>
        <end position="420"/>
    </location>
</feature>
<dbReference type="InterPro" id="IPR036116">
    <property type="entry name" value="FN3_sf"/>
</dbReference>
<feature type="disulfide bond" evidence="3">
    <location>
        <begin position="90"/>
        <end position="99"/>
    </location>
</feature>
<feature type="domain" description="EGF-like" evidence="4">
    <location>
        <begin position="101"/>
        <end position="132"/>
    </location>
</feature>
<feature type="disulfide bond" evidence="3">
    <location>
        <begin position="122"/>
        <end position="131"/>
    </location>
</feature>
<dbReference type="PROSITE" id="PS50853">
    <property type="entry name" value="FN3"/>
    <property type="match status" value="5"/>
</dbReference>